<protein>
    <submittedName>
        <fullName evidence="1">Uncharacterized protein</fullName>
    </submittedName>
</protein>
<sequence>MFQPGQAETKVDLNALEMKDSCVPEAVALNACLTGVK</sequence>
<dbReference type="EMBL" id="AUSV01000051">
    <property type="protein sequence ID" value="ESP92499.1"/>
    <property type="molecule type" value="Genomic_DNA"/>
</dbReference>
<dbReference type="Proteomes" id="UP000017820">
    <property type="component" value="Unassembled WGS sequence"/>
</dbReference>
<name>V4HX15_PSEL2</name>
<organism evidence="1 2">
    <name type="scientific">Pseudoalteromonas luteoviolacea (strain 2ta16)</name>
    <dbReference type="NCBI Taxonomy" id="1353533"/>
    <lineage>
        <taxon>Bacteria</taxon>
        <taxon>Pseudomonadati</taxon>
        <taxon>Pseudomonadota</taxon>
        <taxon>Gammaproteobacteria</taxon>
        <taxon>Alteromonadales</taxon>
        <taxon>Pseudoalteromonadaceae</taxon>
        <taxon>Pseudoalteromonas</taxon>
    </lineage>
</organism>
<dbReference type="AlphaFoldDB" id="V4HX15"/>
<proteinExistence type="predicted"/>
<comment type="caution">
    <text evidence="1">The sequence shown here is derived from an EMBL/GenBank/DDBJ whole genome shotgun (WGS) entry which is preliminary data.</text>
</comment>
<gene>
    <name evidence="1" type="ORF">PL2TA16_04308</name>
</gene>
<accession>V4HX15</accession>
<evidence type="ECO:0000313" key="1">
    <source>
        <dbReference type="EMBL" id="ESP92499.1"/>
    </source>
</evidence>
<reference evidence="1 2" key="1">
    <citation type="submission" date="2013-07" db="EMBL/GenBank/DDBJ databases">
        <title>Draft genome sequence of Pseudoalteromonas luteoviolacea 2ta16.</title>
        <authorList>
            <person name="Allen E.E."/>
            <person name="Azam F."/>
            <person name="Podell S."/>
        </authorList>
    </citation>
    <scope>NUCLEOTIDE SEQUENCE [LARGE SCALE GENOMIC DNA]</scope>
    <source>
        <strain evidence="1 2">2ta16</strain>
    </source>
</reference>
<evidence type="ECO:0000313" key="2">
    <source>
        <dbReference type="Proteomes" id="UP000017820"/>
    </source>
</evidence>
<dbReference type="PATRIC" id="fig|1353533.3.peg.3262"/>